<comment type="caution">
    <text evidence="3">The sequence shown here is derived from an EMBL/GenBank/DDBJ whole genome shotgun (WGS) entry which is preliminary data.</text>
</comment>
<name>A0A090M8W4_OSTTA</name>
<dbReference type="InterPro" id="IPR001763">
    <property type="entry name" value="Rhodanese-like_dom"/>
</dbReference>
<dbReference type="InterPro" id="IPR036873">
    <property type="entry name" value="Rhodanese-like_dom_sf"/>
</dbReference>
<dbReference type="AlphaFoldDB" id="A0A090M8W4"/>
<dbReference type="PANTHER" id="PTHR44542">
    <property type="entry name" value="THIOSULFATE SULFURTRANSFERASE 18"/>
    <property type="match status" value="1"/>
</dbReference>
<dbReference type="Proteomes" id="UP000009170">
    <property type="component" value="Unassembled WGS sequence"/>
</dbReference>
<dbReference type="Pfam" id="PF00581">
    <property type="entry name" value="Rhodanese"/>
    <property type="match status" value="1"/>
</dbReference>
<sequence>MDEDEVLFEFDADAPEAPSSEDGATTTMASSAVATVEEDEEDASDDAGNVAMDDGLDVVTVNVDDGKRMLERESYVFVDCRSWKEYDRQHITKPPQQTINVPLADGDLAESWAKRATEKTRPSMKLLIADADGARARELTKALQDQGYANCVAVEGGYEGWTAKYTTFGRPVPPKGRFVSTGKEALKSGLDLDDTVAAAYEENWGKAPPKYGAEAT</sequence>
<dbReference type="GO" id="GO:0003824">
    <property type="term" value="F:catalytic activity"/>
    <property type="evidence" value="ECO:0007669"/>
    <property type="project" value="InterPro"/>
</dbReference>
<reference evidence="4" key="1">
    <citation type="journal article" date="2006" name="Proc. Natl. Acad. Sci. U.S.A.">
        <title>Genome analysis of the smallest free-living eukaryote Ostreococcus tauri unveils many unique features.</title>
        <authorList>
            <person name="Derelle E."/>
            <person name="Ferraz C."/>
            <person name="Rombauts S."/>
            <person name="Rouze P."/>
            <person name="Worden A.Z."/>
            <person name="Robbens S."/>
            <person name="Partensky F."/>
            <person name="Degroeve S."/>
            <person name="Echeynie S."/>
            <person name="Cooke R."/>
            <person name="Saeys Y."/>
            <person name="Wuyts J."/>
            <person name="Jabbari K."/>
            <person name="Bowler C."/>
            <person name="Panaud O."/>
            <person name="Piegu B."/>
            <person name="Ball S.G."/>
            <person name="Ral J.-P."/>
            <person name="Bouget F.-Y."/>
            <person name="Piganeau G."/>
            <person name="De Baets B."/>
            <person name="Picard A."/>
            <person name="Delseny M."/>
            <person name="Demaille J."/>
            <person name="Van de Peer Y."/>
            <person name="Moreau H."/>
        </authorList>
    </citation>
    <scope>NUCLEOTIDE SEQUENCE [LARGE SCALE GENOMIC DNA]</scope>
    <source>
        <strain evidence="4">OTTH 0595 / CCAP 157/2 / RCC745</strain>
    </source>
</reference>
<dbReference type="PROSITE" id="PS50206">
    <property type="entry name" value="RHODANESE_3"/>
    <property type="match status" value="1"/>
</dbReference>
<feature type="compositionally biased region" description="Acidic residues" evidence="1">
    <location>
        <begin position="1"/>
        <end position="14"/>
    </location>
</feature>
<dbReference type="GeneID" id="9835847"/>
<evidence type="ECO:0000313" key="4">
    <source>
        <dbReference type="Proteomes" id="UP000009170"/>
    </source>
</evidence>
<proteinExistence type="predicted"/>
<dbReference type="Gene3D" id="3.40.250.10">
    <property type="entry name" value="Rhodanese-like domain"/>
    <property type="match status" value="1"/>
</dbReference>
<dbReference type="InterPro" id="IPR044684">
    <property type="entry name" value="STR17/STR18/HARC1-like"/>
</dbReference>
<dbReference type="SUPFAM" id="SSF52821">
    <property type="entry name" value="Rhodanese/Cell cycle control phosphatase"/>
    <property type="match status" value="1"/>
</dbReference>
<dbReference type="SMART" id="SM00450">
    <property type="entry name" value="RHOD"/>
    <property type="match status" value="1"/>
</dbReference>
<feature type="domain" description="Rhodanese" evidence="2">
    <location>
        <begin position="71"/>
        <end position="170"/>
    </location>
</feature>
<dbReference type="KEGG" id="ota:OT_ostta07g00230"/>
<accession>A0A090M8W4</accession>
<keyword evidence="4" id="KW-1185">Reference proteome</keyword>
<reference evidence="3 4" key="2">
    <citation type="journal article" date="2014" name="BMC Genomics">
        <title>An improved genome of the model marine alga Ostreococcus tauri unfolds by assessing Illumina de novo assemblies.</title>
        <authorList>
            <person name="Blanc-Mathieu R."/>
            <person name="Verhelst B."/>
            <person name="Derelle E."/>
            <person name="Rombauts S."/>
            <person name="Bouget F.Y."/>
            <person name="Carre I."/>
            <person name="Chateau A."/>
            <person name="Eyre-Walker A."/>
            <person name="Grimsley N."/>
            <person name="Moreau H."/>
            <person name="Piegu B."/>
            <person name="Rivals E."/>
            <person name="Schackwitz W."/>
            <person name="Van de Peer Y."/>
            <person name="Piganeau G."/>
        </authorList>
    </citation>
    <scope>NUCLEOTIDE SEQUENCE [LARGE SCALE GENOMIC DNA]</scope>
    <source>
        <strain evidence="4">OTTH 0595 / CCAP 157/2 / RCC745</strain>
    </source>
</reference>
<evidence type="ECO:0000256" key="1">
    <source>
        <dbReference type="SAM" id="MobiDB-lite"/>
    </source>
</evidence>
<dbReference type="EMBL" id="CAID01000007">
    <property type="protein sequence ID" value="CEF98559.1"/>
    <property type="molecule type" value="Genomic_DNA"/>
</dbReference>
<feature type="compositionally biased region" description="Acidic residues" evidence="1">
    <location>
        <begin position="36"/>
        <end position="45"/>
    </location>
</feature>
<dbReference type="RefSeq" id="XP_003081825.1">
    <property type="nucleotide sequence ID" value="XM_003081777.1"/>
</dbReference>
<dbReference type="OrthoDB" id="566238at2759"/>
<feature type="compositionally biased region" description="Low complexity" evidence="1">
    <location>
        <begin position="24"/>
        <end position="35"/>
    </location>
</feature>
<dbReference type="STRING" id="70448.A0A090M8W4"/>
<dbReference type="InParanoid" id="A0A090M8W4"/>
<feature type="region of interest" description="Disordered" evidence="1">
    <location>
        <begin position="1"/>
        <end position="51"/>
    </location>
</feature>
<gene>
    <name evidence="3" type="ORF">OT_ostta07g00230</name>
</gene>
<dbReference type="CDD" id="cd00158">
    <property type="entry name" value="RHOD"/>
    <property type="match status" value="1"/>
</dbReference>
<evidence type="ECO:0000313" key="3">
    <source>
        <dbReference type="EMBL" id="CEF98559.1"/>
    </source>
</evidence>
<organism evidence="3 4">
    <name type="scientific">Ostreococcus tauri</name>
    <name type="common">Marine green alga</name>
    <dbReference type="NCBI Taxonomy" id="70448"/>
    <lineage>
        <taxon>Eukaryota</taxon>
        <taxon>Viridiplantae</taxon>
        <taxon>Chlorophyta</taxon>
        <taxon>Mamiellophyceae</taxon>
        <taxon>Mamiellales</taxon>
        <taxon>Bathycoccaceae</taxon>
        <taxon>Ostreococcus</taxon>
    </lineage>
</organism>
<dbReference type="PANTHER" id="PTHR44542:SF14">
    <property type="entry name" value="PROTEIN HIGH ARSENIC CONTENT 1, MITOCHONDRIAL-RELATED"/>
    <property type="match status" value="1"/>
</dbReference>
<protein>
    <submittedName>
        <fullName evidence="3">Rhodanese-like domain</fullName>
    </submittedName>
</protein>
<dbReference type="OMA" id="CRSWKEY"/>
<evidence type="ECO:0000259" key="2">
    <source>
        <dbReference type="PROSITE" id="PS50206"/>
    </source>
</evidence>